<gene>
    <name evidence="1" type="ORF">CR513_58883</name>
</gene>
<dbReference type="Proteomes" id="UP000257109">
    <property type="component" value="Unassembled WGS sequence"/>
</dbReference>
<dbReference type="EMBL" id="QJKJ01015301">
    <property type="protein sequence ID" value="RDX62752.1"/>
    <property type="molecule type" value="Genomic_DNA"/>
</dbReference>
<dbReference type="AlphaFoldDB" id="A0A371E9N7"/>
<name>A0A371E9N7_MUCPR</name>
<evidence type="ECO:0000313" key="2">
    <source>
        <dbReference type="Proteomes" id="UP000257109"/>
    </source>
</evidence>
<organism evidence="1 2">
    <name type="scientific">Mucuna pruriens</name>
    <name type="common">Velvet bean</name>
    <name type="synonym">Dolichos pruriens</name>
    <dbReference type="NCBI Taxonomy" id="157652"/>
    <lineage>
        <taxon>Eukaryota</taxon>
        <taxon>Viridiplantae</taxon>
        <taxon>Streptophyta</taxon>
        <taxon>Embryophyta</taxon>
        <taxon>Tracheophyta</taxon>
        <taxon>Spermatophyta</taxon>
        <taxon>Magnoliopsida</taxon>
        <taxon>eudicotyledons</taxon>
        <taxon>Gunneridae</taxon>
        <taxon>Pentapetalae</taxon>
        <taxon>rosids</taxon>
        <taxon>fabids</taxon>
        <taxon>Fabales</taxon>
        <taxon>Fabaceae</taxon>
        <taxon>Papilionoideae</taxon>
        <taxon>50 kb inversion clade</taxon>
        <taxon>NPAAA clade</taxon>
        <taxon>indigoferoid/millettioid clade</taxon>
        <taxon>Phaseoleae</taxon>
        <taxon>Mucuna</taxon>
    </lineage>
</organism>
<protein>
    <submittedName>
        <fullName evidence="1">Uncharacterized protein</fullName>
    </submittedName>
</protein>
<keyword evidence="2" id="KW-1185">Reference proteome</keyword>
<accession>A0A371E9N7</accession>
<evidence type="ECO:0000313" key="1">
    <source>
        <dbReference type="EMBL" id="RDX62752.1"/>
    </source>
</evidence>
<comment type="caution">
    <text evidence="1">The sequence shown here is derived from an EMBL/GenBank/DDBJ whole genome shotgun (WGS) entry which is preliminary data.</text>
</comment>
<proteinExistence type="predicted"/>
<sequence>MVIDLKLSSIESSDVEDVILYISIVGAFIITYDLNLTRTSKLTLSTFCDANWDFNPDHRKSTMILTTTLTRTGLSSIKISSKKMVLPLSFPHSVLVDLKANIDICKLELTKLSHT</sequence>
<reference evidence="1" key="1">
    <citation type="submission" date="2018-05" db="EMBL/GenBank/DDBJ databases">
        <title>Draft genome of Mucuna pruriens seed.</title>
        <authorList>
            <person name="Nnadi N.E."/>
            <person name="Vos R."/>
            <person name="Hasami M.H."/>
            <person name="Devisetty U.K."/>
            <person name="Aguiy J.C."/>
        </authorList>
    </citation>
    <scope>NUCLEOTIDE SEQUENCE [LARGE SCALE GENOMIC DNA]</scope>
    <source>
        <strain evidence="1">JCA_2017</strain>
    </source>
</reference>
<feature type="non-terminal residue" evidence="1">
    <location>
        <position position="1"/>
    </location>
</feature>